<reference evidence="4" key="1">
    <citation type="journal article" date="2017" name="Nat. Ecol. Evol.">
        <title>Genome expansion and lineage-specific genetic innovations in the forest pathogenic fungi Armillaria.</title>
        <authorList>
            <person name="Sipos G."/>
            <person name="Prasanna A.N."/>
            <person name="Walter M.C."/>
            <person name="O'Connor E."/>
            <person name="Balint B."/>
            <person name="Krizsan K."/>
            <person name="Kiss B."/>
            <person name="Hess J."/>
            <person name="Varga T."/>
            <person name="Slot J."/>
            <person name="Riley R."/>
            <person name="Boka B."/>
            <person name="Rigling D."/>
            <person name="Barry K."/>
            <person name="Lee J."/>
            <person name="Mihaltcheva S."/>
            <person name="LaButti K."/>
            <person name="Lipzen A."/>
            <person name="Waldron R."/>
            <person name="Moloney N.M."/>
            <person name="Sperisen C."/>
            <person name="Kredics L."/>
            <person name="Vagvoelgyi C."/>
            <person name="Patrignani A."/>
            <person name="Fitzpatrick D."/>
            <person name="Nagy I."/>
            <person name="Doyle S."/>
            <person name="Anderson J.B."/>
            <person name="Grigoriev I.V."/>
            <person name="Gueldener U."/>
            <person name="Muensterkoetter M."/>
            <person name="Nagy L.G."/>
        </authorList>
    </citation>
    <scope>NUCLEOTIDE SEQUENCE [LARGE SCALE GENOMIC DNA]</scope>
    <source>
        <strain evidence="4">Ar21-2</strain>
    </source>
</reference>
<feature type="domain" description="Nephrocystin 3-like N-terminal" evidence="2">
    <location>
        <begin position="149"/>
        <end position="306"/>
    </location>
</feature>
<dbReference type="InterPro" id="IPR027417">
    <property type="entry name" value="P-loop_NTPase"/>
</dbReference>
<dbReference type="Pfam" id="PF24883">
    <property type="entry name" value="NPHP3_N"/>
    <property type="match status" value="1"/>
</dbReference>
<evidence type="ECO:0000313" key="4">
    <source>
        <dbReference type="Proteomes" id="UP000217790"/>
    </source>
</evidence>
<gene>
    <name evidence="3" type="ORF">ARMGADRAFT_352384</name>
</gene>
<accession>A0A2H3DNW1</accession>
<dbReference type="OrthoDB" id="163438at2759"/>
<keyword evidence="1" id="KW-0677">Repeat</keyword>
<evidence type="ECO:0000259" key="2">
    <source>
        <dbReference type="Pfam" id="PF24883"/>
    </source>
</evidence>
<proteinExistence type="predicted"/>
<evidence type="ECO:0000313" key="3">
    <source>
        <dbReference type="EMBL" id="PBK89116.1"/>
    </source>
</evidence>
<dbReference type="EMBL" id="KZ293670">
    <property type="protein sequence ID" value="PBK89116.1"/>
    <property type="molecule type" value="Genomic_DNA"/>
</dbReference>
<dbReference type="AlphaFoldDB" id="A0A2H3DNW1"/>
<organism evidence="3 4">
    <name type="scientific">Armillaria gallica</name>
    <name type="common">Bulbous honey fungus</name>
    <name type="synonym">Armillaria bulbosa</name>
    <dbReference type="NCBI Taxonomy" id="47427"/>
    <lineage>
        <taxon>Eukaryota</taxon>
        <taxon>Fungi</taxon>
        <taxon>Dikarya</taxon>
        <taxon>Basidiomycota</taxon>
        <taxon>Agaricomycotina</taxon>
        <taxon>Agaricomycetes</taxon>
        <taxon>Agaricomycetidae</taxon>
        <taxon>Agaricales</taxon>
        <taxon>Marasmiineae</taxon>
        <taxon>Physalacriaceae</taxon>
        <taxon>Armillaria</taxon>
    </lineage>
</organism>
<protein>
    <recommendedName>
        <fullName evidence="2">Nephrocystin 3-like N-terminal domain-containing protein</fullName>
    </recommendedName>
</protein>
<evidence type="ECO:0000256" key="1">
    <source>
        <dbReference type="ARBA" id="ARBA00022737"/>
    </source>
</evidence>
<name>A0A2H3DNW1_ARMGA</name>
<dbReference type="STRING" id="47427.A0A2H3DNW1"/>
<dbReference type="PANTHER" id="PTHR10039">
    <property type="entry name" value="AMELOGENIN"/>
    <property type="match status" value="1"/>
</dbReference>
<keyword evidence="4" id="KW-1185">Reference proteome</keyword>
<sequence length="1008" mass="114151">MVLKRQTERDQTVLLLYEAMITTYKEASDERLLWQRKQLETIYKLLFQTTNECAMFIKRYTNKNRIKRFFSLNISQKAGEFIRGFADLREQLHSGVAKDVLVVTLGVGARVDTLVMRMSLQDLKPMQQLGPKSTCMRGTRVQTINALFSWIAEYNYGILWCSGLAGTGKSSVVGTLHDLLCFHLSRRSRLAAFIRYDRTLYRNSLELIASIAYSLGMFDQRIGIAIAKALDTSCAAIKLPASESRTQFQLLVQDPLEQIQELQDEGPLVVIIDGLDESDVSTELLEVLADGFGPKLPFMRLIVSSRPEERISRVFKNSRHVHRYPLDISSEEVKHDIRHFIQKKFDSIADICTWGNHNEQQVITQLAERASGLFIWAATVCSFLCDFPSLQRLEALLRTTIPADSMEALTTLYRTALETVGSEVSGRNEDSRRCIRAVLGALIVRKGNMTVPMLPELVLQKGDPSAQFIIDRLGSVVRDEAGSLELIHKSFDDFLQDHRRCGDEWFIEVKEHEKELALRCMSSLTTLMETWIGEDQARLRHLSWVPFCSGEMAQTPHDVALSEAKDYAVNVFHWHLGALVELGINTYRSLFERYFLLWIEILRAFPDDKHSRNSQLENFHSALLKIIPIVNAEVTDQSLRTYVYHAFSFLDQSIMRPENDSTSVYKGISLSPSDNIVCRDWEGCGIDALVDKERLLAFIPFGTPQPWRLSVFQGSRYIRTERMVSCGGRSHSSKYSELFDVDTGRIVERSSAPMLCFPDLKLPSDNFISYEEMDASVQIIRLVCYSFKDKFEVPHLIPYGIIQLHDSGLDHYGDSTMFISILNTQTSRCDNYLFLGWNKGSCSVLQYRHGLFIVNTALSSALKVEPGTQAAEWVILDGCTNMFRRFTVTEDGSRLQGWTGNKSTVLLQEWETSTGSLHCEHIFVSPDGSKVAINNPIGSRMCIWEITPGSGSTDIVDPLEVIEDAPGIGWYRGSLGSSCSSPSGEQTEYNDSPIVLSSREDFDDCRRV</sequence>
<dbReference type="InterPro" id="IPR056884">
    <property type="entry name" value="NPHP3-like_N"/>
</dbReference>
<dbReference type="SUPFAM" id="SSF52540">
    <property type="entry name" value="P-loop containing nucleoside triphosphate hydrolases"/>
    <property type="match status" value="1"/>
</dbReference>
<dbReference type="Gene3D" id="3.40.50.300">
    <property type="entry name" value="P-loop containing nucleotide triphosphate hydrolases"/>
    <property type="match status" value="1"/>
</dbReference>
<dbReference type="Proteomes" id="UP000217790">
    <property type="component" value="Unassembled WGS sequence"/>
</dbReference>
<dbReference type="InParanoid" id="A0A2H3DNW1"/>
<dbReference type="PANTHER" id="PTHR10039:SF14">
    <property type="entry name" value="NACHT DOMAIN-CONTAINING PROTEIN"/>
    <property type="match status" value="1"/>
</dbReference>